<dbReference type="Pfam" id="PF05426">
    <property type="entry name" value="Alginate_lyase"/>
    <property type="match status" value="1"/>
</dbReference>
<reference evidence="4 5" key="1">
    <citation type="submission" date="2016-04" db="EMBL/GenBank/DDBJ databases">
        <authorList>
            <person name="Chen L."/>
            <person name="Zhuang W."/>
            <person name="Wang G."/>
        </authorList>
    </citation>
    <scope>NUCLEOTIDE SEQUENCE [LARGE SCALE GENOMIC DNA]</scope>
    <source>
        <strain evidence="5">GR20</strain>
    </source>
</reference>
<evidence type="ECO:0000313" key="4">
    <source>
        <dbReference type="EMBL" id="OQP50041.1"/>
    </source>
</evidence>
<sequence>MKHLIMIFSLLPGMIHAQTFIHPGLLQSREDLQRMKTAVAAKQEPIYAGYQVFIQDPASREGYKMQGPMAMVGRNPTVGQTTYDNDANAAYQHAIMWAITGQKSYADTAIRIINAWSATLKSITGRDAVLMAGLGPFKMVNAAEIIRYTNAGWLEADIQQTEKHFREVIYPVLKDFAPFANGNWDAAAIKTVMGIGIFCNDRFIYERALQYYVNGSGNGRLTHYVINETGQVQETGRDQAHAQLGIALLSDCCEMAWHQGLDLYGYANNRLLKGFEYTAKYNLNNDVPFIHELDRTGKYEHFKPSEQSRGDLRAVYEQIYNHYVNRMGLQAPFTKQAAEKIRPEGPGKPGADHPGYGTLLYTRLPGSAIVHNPKAAPGGIIPTGSNQQITLSWIATTGAETYSVKRALNSGGPYTTIATRITAANYTDKQVKPGVVYYYTLTATNAKGESAKAWEVSIAAGLPNAWKQQAIGAAATTDKAEYVGNGFSVAALGNGLGDTRDTCFVIYRLLQGDGTITMRINPEPGSQFTSMGLMMREALTANAVHAALMLYPGKTNTVEAPSWHVRLVSRAKTGAVNTVDTIGHALVEPAVTYGRLTGFYWLRLQRKGSTFTGFGSYDGNNWTLIGSVQLTLKKDLLVAIPVASGMPNSTMVQIDNVSVTTN</sequence>
<keyword evidence="1" id="KW-0732">Signal</keyword>
<dbReference type="InterPro" id="IPR003961">
    <property type="entry name" value="FN3_dom"/>
</dbReference>
<keyword evidence="5" id="KW-1185">Reference proteome</keyword>
<accession>A0ABX3NYQ1</accession>
<dbReference type="InterPro" id="IPR013783">
    <property type="entry name" value="Ig-like_fold"/>
</dbReference>
<gene>
    <name evidence="4" type="ORF">A4D02_26755</name>
</gene>
<dbReference type="SUPFAM" id="SSF49265">
    <property type="entry name" value="Fibronectin type III"/>
    <property type="match status" value="1"/>
</dbReference>
<name>A0ABX3NYQ1_9BACT</name>
<dbReference type="Gene3D" id="2.60.40.10">
    <property type="entry name" value="Immunoglobulins"/>
    <property type="match status" value="1"/>
</dbReference>
<evidence type="ECO:0000259" key="3">
    <source>
        <dbReference type="PROSITE" id="PS50853"/>
    </source>
</evidence>
<evidence type="ECO:0000313" key="5">
    <source>
        <dbReference type="Proteomes" id="UP000192277"/>
    </source>
</evidence>
<keyword evidence="2" id="KW-0456">Lyase</keyword>
<comment type="caution">
    <text evidence="4">The sequence shown here is derived from an EMBL/GenBank/DDBJ whole genome shotgun (WGS) entry which is preliminary data.</text>
</comment>
<dbReference type="Proteomes" id="UP000192277">
    <property type="component" value="Unassembled WGS sequence"/>
</dbReference>
<dbReference type="InterPro" id="IPR036116">
    <property type="entry name" value="FN3_sf"/>
</dbReference>
<dbReference type="SUPFAM" id="SSF48230">
    <property type="entry name" value="Chondroitin AC/alginate lyase"/>
    <property type="match status" value="1"/>
</dbReference>
<dbReference type="EMBL" id="LWBO01000007">
    <property type="protein sequence ID" value="OQP50041.1"/>
    <property type="molecule type" value="Genomic_DNA"/>
</dbReference>
<dbReference type="RefSeq" id="WP_014219356.1">
    <property type="nucleotide sequence ID" value="NZ_LWBO01000007.1"/>
</dbReference>
<dbReference type="Gene3D" id="1.50.10.100">
    <property type="entry name" value="Chondroitin AC/alginate lyase"/>
    <property type="match status" value="1"/>
</dbReference>
<evidence type="ECO:0000256" key="2">
    <source>
        <dbReference type="ARBA" id="ARBA00023239"/>
    </source>
</evidence>
<dbReference type="InterPro" id="IPR008929">
    <property type="entry name" value="Chondroitin_lyas"/>
</dbReference>
<dbReference type="Gene3D" id="2.60.120.200">
    <property type="match status" value="1"/>
</dbReference>
<evidence type="ECO:0000256" key="1">
    <source>
        <dbReference type="ARBA" id="ARBA00022729"/>
    </source>
</evidence>
<proteinExistence type="predicted"/>
<feature type="domain" description="Fibronectin type-III" evidence="3">
    <location>
        <begin position="373"/>
        <end position="463"/>
    </location>
</feature>
<dbReference type="InterPro" id="IPR008397">
    <property type="entry name" value="Alginate_lyase_dom"/>
</dbReference>
<dbReference type="CDD" id="cd00063">
    <property type="entry name" value="FN3"/>
    <property type="match status" value="1"/>
</dbReference>
<protein>
    <recommendedName>
        <fullName evidence="3">Fibronectin type-III domain-containing protein</fullName>
    </recommendedName>
</protein>
<organism evidence="4 5">
    <name type="scientific">Niastella koreensis</name>
    <dbReference type="NCBI Taxonomy" id="354356"/>
    <lineage>
        <taxon>Bacteria</taxon>
        <taxon>Pseudomonadati</taxon>
        <taxon>Bacteroidota</taxon>
        <taxon>Chitinophagia</taxon>
        <taxon>Chitinophagales</taxon>
        <taxon>Chitinophagaceae</taxon>
        <taxon>Niastella</taxon>
    </lineage>
</organism>
<dbReference type="PROSITE" id="PS50853">
    <property type="entry name" value="FN3"/>
    <property type="match status" value="1"/>
</dbReference>